<dbReference type="GO" id="GO:0005739">
    <property type="term" value="C:mitochondrion"/>
    <property type="evidence" value="ECO:0007669"/>
    <property type="project" value="TreeGrafter"/>
</dbReference>
<reference evidence="1 2" key="1">
    <citation type="journal article" date="2017" name="Plant Biotechnol. J.">
        <title>A comprehensive draft genome sequence for lupin (Lupinus angustifolius), an emerging health food: insights into plant-microbe interactions and legume evolution.</title>
        <authorList>
            <person name="Hane J.K."/>
            <person name="Ming Y."/>
            <person name="Kamphuis L.G."/>
            <person name="Nelson M.N."/>
            <person name="Garg G."/>
            <person name="Atkins C.A."/>
            <person name="Bayer P.E."/>
            <person name="Bravo A."/>
            <person name="Bringans S."/>
            <person name="Cannon S."/>
            <person name="Edwards D."/>
            <person name="Foley R."/>
            <person name="Gao L.L."/>
            <person name="Harrison M.J."/>
            <person name="Huang W."/>
            <person name="Hurgobin B."/>
            <person name="Li S."/>
            <person name="Liu C.W."/>
            <person name="McGrath A."/>
            <person name="Morahan G."/>
            <person name="Murray J."/>
            <person name="Weller J."/>
            <person name="Jian J."/>
            <person name="Singh K.B."/>
        </authorList>
    </citation>
    <scope>NUCLEOTIDE SEQUENCE [LARGE SCALE GENOMIC DNA]</scope>
    <source>
        <strain evidence="2">cv. Tanjil</strain>
        <tissue evidence="1">Whole plant</tissue>
    </source>
</reference>
<dbReference type="AlphaFoldDB" id="A0A1J7HHY1"/>
<evidence type="ECO:0000313" key="1">
    <source>
        <dbReference type="EMBL" id="OIW01341.1"/>
    </source>
</evidence>
<dbReference type="GO" id="GO:0006315">
    <property type="term" value="P:homing of group II introns"/>
    <property type="evidence" value="ECO:0007669"/>
    <property type="project" value="TreeGrafter"/>
</dbReference>
<dbReference type="PANTHER" id="PTHR33642:SF5">
    <property type="entry name" value="MATURASE"/>
    <property type="match status" value="1"/>
</dbReference>
<dbReference type="STRING" id="3871.A0A1J7HHY1"/>
<dbReference type="PANTHER" id="PTHR33642">
    <property type="entry name" value="COX1/OXI3 INTRON 1 PROTEIN-RELATED"/>
    <property type="match status" value="1"/>
</dbReference>
<organism evidence="1 2">
    <name type="scientific">Lupinus angustifolius</name>
    <name type="common">Narrow-leaved blue lupine</name>
    <dbReference type="NCBI Taxonomy" id="3871"/>
    <lineage>
        <taxon>Eukaryota</taxon>
        <taxon>Viridiplantae</taxon>
        <taxon>Streptophyta</taxon>
        <taxon>Embryophyta</taxon>
        <taxon>Tracheophyta</taxon>
        <taxon>Spermatophyta</taxon>
        <taxon>Magnoliopsida</taxon>
        <taxon>eudicotyledons</taxon>
        <taxon>Gunneridae</taxon>
        <taxon>Pentapetalae</taxon>
        <taxon>rosids</taxon>
        <taxon>fabids</taxon>
        <taxon>Fabales</taxon>
        <taxon>Fabaceae</taxon>
        <taxon>Papilionoideae</taxon>
        <taxon>50 kb inversion clade</taxon>
        <taxon>genistoids sensu lato</taxon>
        <taxon>core genistoids</taxon>
        <taxon>Genisteae</taxon>
        <taxon>Lupinus</taxon>
    </lineage>
</organism>
<sequence length="231" mass="26113">MLGRNCYQVMIGQGEFHHVAGYKEPVKGELSGYNEAHMIHKGIRITWHIWQGEKGISLLHSLGRSNAPSNFQEAVARSGMSVQKLSLYILLLVGRRQGEGGGYRSGSISSEFPIQIEAPIKKILRRLWDRVRLLFAEKTNGKLAHRAGTGTLRKMRELRIRQKYKILTIRSVLLRKGRIDDQVNSGEEVSFNATQDNRAIIVGRVKSIQRKAAFDSLLSSWLIPRPTSTPR</sequence>
<protein>
    <submittedName>
        <fullName evidence="1">Uncharacterized protein</fullName>
    </submittedName>
</protein>
<name>A0A1J7HHY1_LUPAN</name>
<dbReference type="Proteomes" id="UP000188354">
    <property type="component" value="Chromosome LG11"/>
</dbReference>
<dbReference type="GO" id="GO:0090615">
    <property type="term" value="P:mitochondrial mRNA processing"/>
    <property type="evidence" value="ECO:0007669"/>
    <property type="project" value="TreeGrafter"/>
</dbReference>
<dbReference type="GO" id="GO:0003964">
    <property type="term" value="F:RNA-directed DNA polymerase activity"/>
    <property type="evidence" value="ECO:0007669"/>
    <property type="project" value="TreeGrafter"/>
</dbReference>
<gene>
    <name evidence="1" type="ORF">TanjilG_20523</name>
</gene>
<proteinExistence type="predicted"/>
<dbReference type="EMBL" id="CM007371">
    <property type="protein sequence ID" value="OIW01341.1"/>
    <property type="molecule type" value="Genomic_DNA"/>
</dbReference>
<evidence type="ECO:0000313" key="2">
    <source>
        <dbReference type="Proteomes" id="UP000188354"/>
    </source>
</evidence>
<keyword evidence="2" id="KW-1185">Reference proteome</keyword>
<accession>A0A1J7HHY1</accession>
<dbReference type="Gramene" id="OIW01341">
    <property type="protein sequence ID" value="OIW01341"/>
    <property type="gene ID" value="TanjilG_20523"/>
</dbReference>